<reference evidence="4" key="1">
    <citation type="journal article" date="2019" name="Int. J. Syst. Evol. Microbiol.">
        <title>The Global Catalogue of Microorganisms (GCM) 10K type strain sequencing project: providing services to taxonomists for standard genome sequencing and annotation.</title>
        <authorList>
            <consortium name="The Broad Institute Genomics Platform"/>
            <consortium name="The Broad Institute Genome Sequencing Center for Infectious Disease"/>
            <person name="Wu L."/>
            <person name="Ma J."/>
        </authorList>
    </citation>
    <scope>NUCLEOTIDE SEQUENCE [LARGE SCALE GENOMIC DNA]</scope>
    <source>
        <strain evidence="4">CCUG 59778</strain>
    </source>
</reference>
<dbReference type="Pfam" id="PF16542">
    <property type="entry name" value="PNKP_ligase"/>
    <property type="match status" value="1"/>
</dbReference>
<keyword evidence="3" id="KW-0808">Transferase</keyword>
<proteinExistence type="predicted"/>
<dbReference type="GO" id="GO:0016301">
    <property type="term" value="F:kinase activity"/>
    <property type="evidence" value="ECO:0007669"/>
    <property type="project" value="UniProtKB-KW"/>
</dbReference>
<keyword evidence="4" id="KW-1185">Reference proteome</keyword>
<dbReference type="InterPro" id="IPR032380">
    <property type="entry name" value="PNKP_ligase_dom"/>
</dbReference>
<feature type="domain" description="Polynucleotide kinase-phosphatase ligase" evidence="2">
    <location>
        <begin position="486"/>
        <end position="855"/>
    </location>
</feature>
<dbReference type="SUPFAM" id="SSF52540">
    <property type="entry name" value="P-loop containing nucleoside triphosphate hydrolases"/>
    <property type="match status" value="1"/>
</dbReference>
<evidence type="ECO:0000259" key="1">
    <source>
        <dbReference type="Pfam" id="PF00149"/>
    </source>
</evidence>
<dbReference type="SUPFAM" id="SSF56091">
    <property type="entry name" value="DNA ligase/mRNA capping enzyme, catalytic domain"/>
    <property type="match status" value="1"/>
</dbReference>
<organism evidence="3 4">
    <name type="scientific">Chungangia koreensis</name>
    <dbReference type="NCBI Taxonomy" id="752657"/>
    <lineage>
        <taxon>Bacteria</taxon>
        <taxon>Bacillati</taxon>
        <taxon>Bacillota</taxon>
        <taxon>Bacilli</taxon>
        <taxon>Lactobacillales</taxon>
        <taxon>Chungangia</taxon>
    </lineage>
</organism>
<keyword evidence="3" id="KW-0418">Kinase</keyword>
<evidence type="ECO:0000259" key="2">
    <source>
        <dbReference type="Pfam" id="PF16542"/>
    </source>
</evidence>
<comment type="caution">
    <text evidence="3">The sequence shown here is derived from an EMBL/GenBank/DDBJ whole genome shotgun (WGS) entry which is preliminary data.</text>
</comment>
<name>A0ABV8X4B0_9LACT</name>
<dbReference type="InterPro" id="IPR029052">
    <property type="entry name" value="Metallo-depent_PP-like"/>
</dbReference>
<protein>
    <submittedName>
        <fullName evidence="3">Polynucleotide kinase-phosphatase</fullName>
    </submittedName>
</protein>
<dbReference type="InterPro" id="IPR041780">
    <property type="entry name" value="MPP_PrpE-like"/>
</dbReference>
<evidence type="ECO:0000313" key="4">
    <source>
        <dbReference type="Proteomes" id="UP001595817"/>
    </source>
</evidence>
<dbReference type="InterPro" id="IPR027417">
    <property type="entry name" value="P-loop_NTPase"/>
</dbReference>
<dbReference type="Gene3D" id="3.40.50.300">
    <property type="entry name" value="P-loop containing nucleotide triphosphate hydrolases"/>
    <property type="match status" value="1"/>
</dbReference>
<dbReference type="PANTHER" id="PTHR42850">
    <property type="entry name" value="METALLOPHOSPHOESTERASE"/>
    <property type="match status" value="1"/>
</dbReference>
<dbReference type="Gene3D" id="3.30.470.30">
    <property type="entry name" value="DNA ligase/mRNA capping enzyme"/>
    <property type="match status" value="2"/>
</dbReference>
<dbReference type="NCBIfam" id="TIGR04075">
    <property type="entry name" value="bacter_Pnkp"/>
    <property type="match status" value="1"/>
</dbReference>
<feature type="domain" description="Calcineurin-like phosphoesterase" evidence="1">
    <location>
        <begin position="199"/>
        <end position="398"/>
    </location>
</feature>
<dbReference type="SUPFAM" id="SSF56300">
    <property type="entry name" value="Metallo-dependent phosphatases"/>
    <property type="match status" value="1"/>
</dbReference>
<dbReference type="Proteomes" id="UP001595817">
    <property type="component" value="Unassembled WGS sequence"/>
</dbReference>
<dbReference type="CDD" id="cd07423">
    <property type="entry name" value="MPP_Prp_like"/>
    <property type="match status" value="1"/>
</dbReference>
<dbReference type="InterPro" id="IPR050126">
    <property type="entry name" value="Ap4A_hydrolase"/>
</dbReference>
<dbReference type="RefSeq" id="WP_378152906.1">
    <property type="nucleotide sequence ID" value="NZ_JBHSEC010000005.1"/>
</dbReference>
<dbReference type="InterPro" id="IPR024028">
    <property type="entry name" value="PNKP_bac"/>
</dbReference>
<dbReference type="Gene3D" id="3.60.21.10">
    <property type="match status" value="1"/>
</dbReference>
<sequence>MKIQFPHAGIVILVGPSNSGKTTYLQQWIDQGILLRTEIVSSDEFRLAVGDTDFISWTNRPKDEADALFEEYQTISGEAFRMMEEVIKARCRLNKLTVVDATHLFAEDRKRYVALSKQFHVPITAIVLDIRDETLFHRDQIRDQPRGMKRVRQQIHHFKKGLRSINGEGFHSVYRIGENEELEISRRINPLYIDVGNGIDFIGDIHGCFDELINLLTKLGYEEKAGFYIHPEGRRFMSVGDVMSRGPESLKTMLFFKKHIENGLAFMTDSNHGWKIARWLEGRNVTLNHGDECVEAEIGEYERQYGQEEANQLKAELKSFLWEAPSHYVITKNGVPTVVCTHAGIKDEWIGKESEQISDFCRYGDTDGVDETNRPIRKDWTVHHKGSLLIVWGHDPKPQPQFINRTLNIDQGVVFGGRLTAFRYPDGEIMSVQAKINYSGYEDHPLAEWKRKRFNLPNIAHFLNGYTVNTQDLGDVKIPSNQVKSAIDSVSRNTLPIEKLFYIPPTMSPTPEPSALNDYLEHPQEAINYYRNHGVTKLIAEKKHMGSRAIMIIFKDSQAAVKSIGTATNGVIYTRTGRRFFDQDTENNVVQIIVDELREKDYFEHYETDYVCLDTEIMPWNLKAKDLIRKQYAHVSENALLDRSKLIERLQQSEFTDVRDWLSIYDMKLQNAHVFKEVFQNYCWNVEGIEKIQIAPFHVLAHSNQTFFDKPHLWHMEMNRKLSAGSTLFVETDYKIISNPSDDLEIIKWWEEMTKEGHEGIVIKPEIYISTYKGRLLQPAIKVRGRKYLSIIYGMDYLEPANLIRLKKRNTNKKQKNALKEFALGIEGIKRFVERDSIERIHECVLGVLALESEPVDPRL</sequence>
<dbReference type="InterPro" id="IPR004843">
    <property type="entry name" value="Calcineurin-like_PHP"/>
</dbReference>
<evidence type="ECO:0000313" key="3">
    <source>
        <dbReference type="EMBL" id="MFC4409780.1"/>
    </source>
</evidence>
<accession>A0ABV8X4B0</accession>
<dbReference type="PANTHER" id="PTHR42850:SF7">
    <property type="entry name" value="BIS(5'-NUCLEOSYL)-TETRAPHOSPHATASE PRPE [ASYMMETRICAL]"/>
    <property type="match status" value="1"/>
</dbReference>
<dbReference type="Pfam" id="PF13671">
    <property type="entry name" value="AAA_33"/>
    <property type="match status" value="1"/>
</dbReference>
<dbReference type="EMBL" id="JBHSEC010000005">
    <property type="protein sequence ID" value="MFC4409780.1"/>
    <property type="molecule type" value="Genomic_DNA"/>
</dbReference>
<gene>
    <name evidence="3" type="ORF">ACFOZY_04935</name>
</gene>
<dbReference type="Pfam" id="PF00149">
    <property type="entry name" value="Metallophos"/>
    <property type="match status" value="1"/>
</dbReference>